<dbReference type="PANTHER" id="PTHR42852:SF13">
    <property type="entry name" value="PROTEIN DIPZ"/>
    <property type="match status" value="1"/>
</dbReference>
<dbReference type="PANTHER" id="PTHR42852">
    <property type="entry name" value="THIOL:DISULFIDE INTERCHANGE PROTEIN DSBE"/>
    <property type="match status" value="1"/>
</dbReference>
<feature type="domain" description="Thioredoxin" evidence="2">
    <location>
        <begin position="320"/>
        <end position="458"/>
    </location>
</feature>
<evidence type="ECO:0000259" key="2">
    <source>
        <dbReference type="PROSITE" id="PS51352"/>
    </source>
</evidence>
<organism evidence="3 4">
    <name type="scientific">Roseivirga pacifica</name>
    <dbReference type="NCBI Taxonomy" id="1267423"/>
    <lineage>
        <taxon>Bacteria</taxon>
        <taxon>Pseudomonadati</taxon>
        <taxon>Bacteroidota</taxon>
        <taxon>Cytophagia</taxon>
        <taxon>Cytophagales</taxon>
        <taxon>Roseivirgaceae</taxon>
        <taxon>Roseivirga</taxon>
    </lineage>
</organism>
<evidence type="ECO:0000313" key="3">
    <source>
        <dbReference type="EMBL" id="SEW35935.1"/>
    </source>
</evidence>
<accession>A0A1I0R6D2</accession>
<evidence type="ECO:0000256" key="1">
    <source>
        <dbReference type="SAM" id="SignalP"/>
    </source>
</evidence>
<dbReference type="Gene3D" id="3.40.30.10">
    <property type="entry name" value="Glutaredoxin"/>
    <property type="match status" value="1"/>
</dbReference>
<dbReference type="GO" id="GO:0016491">
    <property type="term" value="F:oxidoreductase activity"/>
    <property type="evidence" value="ECO:0007669"/>
    <property type="project" value="InterPro"/>
</dbReference>
<dbReference type="PROSITE" id="PS51257">
    <property type="entry name" value="PROKAR_LIPOPROTEIN"/>
    <property type="match status" value="1"/>
</dbReference>
<dbReference type="RefSeq" id="WP_090259589.1">
    <property type="nucleotide sequence ID" value="NZ_FOIR01000003.1"/>
</dbReference>
<protein>
    <submittedName>
        <fullName evidence="3">Redoxin</fullName>
    </submittedName>
</protein>
<dbReference type="EMBL" id="FOIR01000003">
    <property type="protein sequence ID" value="SEW35935.1"/>
    <property type="molecule type" value="Genomic_DNA"/>
</dbReference>
<feature type="chain" id="PRO_5011617693" evidence="1">
    <location>
        <begin position="23"/>
        <end position="460"/>
    </location>
</feature>
<dbReference type="STRING" id="1267423.SAMN05216290_3123"/>
<dbReference type="InterPro" id="IPR013740">
    <property type="entry name" value="Redoxin"/>
</dbReference>
<dbReference type="Pfam" id="PF08534">
    <property type="entry name" value="Redoxin"/>
    <property type="match status" value="1"/>
</dbReference>
<feature type="signal peptide" evidence="1">
    <location>
        <begin position="1"/>
        <end position="22"/>
    </location>
</feature>
<dbReference type="GeneID" id="99987801"/>
<reference evidence="4" key="1">
    <citation type="submission" date="2016-10" db="EMBL/GenBank/DDBJ databases">
        <authorList>
            <person name="Varghese N."/>
            <person name="Submissions S."/>
        </authorList>
    </citation>
    <scope>NUCLEOTIDE SEQUENCE [LARGE SCALE GENOMIC DNA]</scope>
    <source>
        <strain evidence="4">CGMCC 1.12402</strain>
    </source>
</reference>
<keyword evidence="4" id="KW-1185">Reference proteome</keyword>
<dbReference type="InterPro" id="IPR013766">
    <property type="entry name" value="Thioredoxin_domain"/>
</dbReference>
<gene>
    <name evidence="3" type="ORF">SAMN05216290_3123</name>
</gene>
<keyword evidence="1" id="KW-0732">Signal</keyword>
<dbReference type="PROSITE" id="PS51352">
    <property type="entry name" value="THIOREDOXIN_2"/>
    <property type="match status" value="1"/>
</dbReference>
<dbReference type="InterPro" id="IPR036249">
    <property type="entry name" value="Thioredoxin-like_sf"/>
</dbReference>
<dbReference type="OrthoDB" id="6399635at2"/>
<dbReference type="CDD" id="cd02966">
    <property type="entry name" value="TlpA_like_family"/>
    <property type="match status" value="1"/>
</dbReference>
<dbReference type="Proteomes" id="UP000199437">
    <property type="component" value="Unassembled WGS sequence"/>
</dbReference>
<dbReference type="SUPFAM" id="SSF52833">
    <property type="entry name" value="Thioredoxin-like"/>
    <property type="match status" value="1"/>
</dbReference>
<proteinExistence type="predicted"/>
<name>A0A1I0R6D2_9BACT</name>
<evidence type="ECO:0000313" key="4">
    <source>
        <dbReference type="Proteomes" id="UP000199437"/>
    </source>
</evidence>
<dbReference type="InterPro" id="IPR050553">
    <property type="entry name" value="Thioredoxin_ResA/DsbE_sf"/>
</dbReference>
<dbReference type="AlphaFoldDB" id="A0A1I0R6D2"/>
<sequence length="460" mass="52225">MRIRLSYSSIFLCLLAFSVAVSCNKTESTNNQVTLSGKLINWGNASRILNSNALEADFGLGEDHKIETDEQGSFSLSFDLNKPTYFSLGRNKLYLQPGGELYIEVNYRDPEAAVFKGECAHLQAYLSGVAFPKSGSYLEGGSNLNSDDVMETVHLAKEKTEERRMLLNQLDAPKEFIALEEMRLKLDEMNTILSMPIYGSFKGYWDVAETQKFEVLQSAKSVLNELSEGIMDDDYMKHPNFRDMMYEFVDAQMHENGIFSGLKFTAFMNEYDALGALVKQMELEGLTENIQQQANNFMAAEHSAEYKEMVQAKLAEYEKLIPGKRAMDVVFANALGEEVPLSNFKGKLIYVDLWATWCGPCIEELPAFEQLKADYAGKNVAFVPVSIDTNLEQWQKYLTTHNLPKEKEYLINRLDLSDYKVITIPRYLLIDSDFNIVSVFAPKPSLPETRTLLDLYFAEE</sequence>